<dbReference type="SUPFAM" id="SSF81345">
    <property type="entry name" value="ABC transporter involved in vitamin B12 uptake, BtuC"/>
    <property type="match status" value="1"/>
</dbReference>
<evidence type="ECO:0000256" key="4">
    <source>
        <dbReference type="ARBA" id="ARBA00022475"/>
    </source>
</evidence>
<dbReference type="InterPro" id="IPR037294">
    <property type="entry name" value="ABC_BtuC-like"/>
</dbReference>
<dbReference type="GO" id="GO:0005886">
    <property type="term" value="C:plasma membrane"/>
    <property type="evidence" value="ECO:0007669"/>
    <property type="project" value="UniProtKB-SubCell"/>
</dbReference>
<dbReference type="PANTHER" id="PTHR30472:SF25">
    <property type="entry name" value="ABC TRANSPORTER PERMEASE PROTEIN MJ0876-RELATED"/>
    <property type="match status" value="1"/>
</dbReference>
<evidence type="ECO:0000256" key="8">
    <source>
        <dbReference type="SAM" id="Phobius"/>
    </source>
</evidence>
<dbReference type="GO" id="GO:0022857">
    <property type="term" value="F:transmembrane transporter activity"/>
    <property type="evidence" value="ECO:0007669"/>
    <property type="project" value="InterPro"/>
</dbReference>
<keyword evidence="6 8" id="KW-1133">Transmembrane helix</keyword>
<sequence length="364" mass="38336">MSLASLEIAKAGRAQADATQVDPVRAYRRSMRRRLLFTVALLVLIIGAVVLDIATGPAGIAVQDLLATLLHADAAPAGLRVVVWEFRLPTAVMALLVGMCLGLGGGEMQTVLDNPLASPYTLGISAAAAFGAALAITFNWRFPALPAGMTVSACACAAALASVLVLERVARWRGGSTLGVILFGIALVYSFQALIMLLQFVASEEALQGIVFWTMGSLARASWTTVAILGLAFALVAPFSLRDAWKLTALRLGEERAASFGIDMPRLRMLSLLRISVLAALSVSFVGTIGFVGLVAPHIARLLLGEDHRYYLPGSAMAGGLIISLASVASKTLLPGVLIPVGIVTSLVGIPLFLIIVLRRLRRE</sequence>
<feature type="transmembrane region" description="Helical" evidence="8">
    <location>
        <begin position="221"/>
        <end position="241"/>
    </location>
</feature>
<accession>D8IVP4</accession>
<evidence type="ECO:0000256" key="2">
    <source>
        <dbReference type="ARBA" id="ARBA00007935"/>
    </source>
</evidence>
<dbReference type="HOGENOM" id="CLU_013016_0_0_4"/>
<comment type="subcellular location">
    <subcellularLocation>
        <location evidence="1">Cell membrane</location>
        <topology evidence="1">Multi-pass membrane protein</topology>
    </subcellularLocation>
</comment>
<dbReference type="EMBL" id="CP002039">
    <property type="protein sequence ID" value="ADJ65852.1"/>
    <property type="molecule type" value="Genomic_DNA"/>
</dbReference>
<feature type="transmembrane region" description="Helical" evidence="8">
    <location>
        <begin position="272"/>
        <end position="299"/>
    </location>
</feature>
<gene>
    <name evidence="9" type="ordered locus">Hsero_4384</name>
</gene>
<dbReference type="Pfam" id="PF01032">
    <property type="entry name" value="FecCD"/>
    <property type="match status" value="1"/>
</dbReference>
<feature type="transmembrane region" description="Helical" evidence="8">
    <location>
        <begin position="35"/>
        <end position="60"/>
    </location>
</feature>
<dbReference type="KEGG" id="hse:Hsero_4384"/>
<feature type="transmembrane region" description="Helical" evidence="8">
    <location>
        <begin position="117"/>
        <end position="138"/>
    </location>
</feature>
<reference evidence="9 10" key="1">
    <citation type="submission" date="2010-04" db="EMBL/GenBank/DDBJ databases">
        <title>The genome of Herbaspirillum seropedicae SmR1, an endophytic, nitrogen-fixing, plant-growth promoting beta-Proteobacteria.</title>
        <authorList>
            <person name="Pedrosa F.O."/>
            <person name="Monteiro R.A."/>
            <person name="Wassem R."/>
            <person name="Cruz L.M."/>
            <person name="Ayub R.A."/>
            <person name="Colauto N.B."/>
            <person name="Fernandez M.A."/>
            <person name="Fungaro M.H.P."/>
            <person name="Grisard E.C."/>
            <person name="Hungria M."/>
            <person name="Madeira H.M.F."/>
            <person name="Nodari R.O."/>
            <person name="Osaku C.A."/>
            <person name="Petzl-Erler M.L."/>
            <person name="Terenzi H."/>
            <person name="Vieira L.G.E."/>
            <person name="Almeida M.I.M."/>
            <person name="Alves L.R."/>
            <person name="Arantes O.M.N."/>
            <person name="Balsanelli E."/>
            <person name="Barcellos F.G."/>
            <person name="Baura V.A."/>
            <person name="Binde D.R."/>
            <person name="Campo R.J."/>
            <person name="Chubatsu L.S."/>
            <person name="Chueire L.M.O."/>
            <person name="Ciferri R.R."/>
            <person name="Correa L.C."/>
            <person name="da Conceicao Silva J.L."/>
            <person name="Dabul A.N.G."/>
            <person name="Dambros B.P."/>
            <person name="Faoro H."/>
            <person name="Favetti A."/>
            <person name="Friedermann G."/>
            <person name="Furlaneto M.C."/>
            <person name="Gasques L.S."/>
            <person name="Gimenes C.C.T."/>
            <person name="Gioppo N.M.R."/>
            <person name="Glienke-Blanco C."/>
            <person name="Godoy L.P."/>
            <person name="Guerra M.P."/>
            <person name="Karp S."/>
            <person name="Kava-Cordeiro V."/>
            <person name="Margarido V.P."/>
            <person name="Mathioni S.M."/>
            <person name="Menck-Soares M.A."/>
            <person name="Murace N.K."/>
            <person name="Nicolas M.F."/>
            <person name="Oliveira C.E.C."/>
            <person name="Pagnan N.A.B."/>
            <person name="Pamphile J.A."/>
            <person name="Patussi E.V."/>
            <person name="Pereira L.F.P."/>
            <person name="Pereira-Ferrari L."/>
            <person name="Pinto F.G.S."/>
            <person name="Precoma C."/>
            <person name="Prioli A.J."/>
            <person name="Prioli S.M.A.P."/>
            <person name="Raittz R.T."/>
            <person name="Ramos H.J.O."/>
            <person name="Ribeiro E.M.S.F."/>
            <person name="Rigo L.U."/>
            <person name="Rocha C.L.M.S.C."/>
            <person name="Rocha S.N."/>
            <person name="Santos K."/>
            <person name="Satori D."/>
            <person name="Silva A.G."/>
            <person name="Simao R.C.G."/>
            <person name="Soares M.A.M."/>
            <person name="Souza E.M."/>
            <person name="Steffens M.B.R."/>
            <person name="Steindel M."/>
            <person name="Tadra-Sfeir M.Z."/>
            <person name="Takahashi E.K."/>
            <person name="Torres R.A."/>
            <person name="Valle J.S."/>
            <person name="Vernal J.I."/>
            <person name="Vilas-Boas L.A."/>
            <person name="Watanabe M.A.E."/>
            <person name="Weiss V.A."/>
            <person name="Yates M.A."/>
            <person name="Souza E.M."/>
        </authorList>
    </citation>
    <scope>NUCLEOTIDE SEQUENCE [LARGE SCALE GENOMIC DNA]</scope>
    <source>
        <strain evidence="9 10">SmR1</strain>
    </source>
</reference>
<protein>
    <submittedName>
        <fullName evidence="9">ABC-type Fe3+-siderophore transport system, permease component protein</fullName>
    </submittedName>
</protein>
<dbReference type="AlphaFoldDB" id="D8IVP4"/>
<evidence type="ECO:0000256" key="1">
    <source>
        <dbReference type="ARBA" id="ARBA00004651"/>
    </source>
</evidence>
<dbReference type="CDD" id="cd06550">
    <property type="entry name" value="TM_ABC_iron-siderophores_like"/>
    <property type="match status" value="1"/>
</dbReference>
<keyword evidence="4" id="KW-1003">Cell membrane</keyword>
<dbReference type="InterPro" id="IPR000522">
    <property type="entry name" value="ABC_transptr_permease_BtuC"/>
</dbReference>
<feature type="transmembrane region" description="Helical" evidence="8">
    <location>
        <begin position="337"/>
        <end position="358"/>
    </location>
</feature>
<dbReference type="PANTHER" id="PTHR30472">
    <property type="entry name" value="FERRIC ENTEROBACTIN TRANSPORT SYSTEM PERMEASE PROTEIN"/>
    <property type="match status" value="1"/>
</dbReference>
<evidence type="ECO:0000313" key="10">
    <source>
        <dbReference type="Proteomes" id="UP000000329"/>
    </source>
</evidence>
<feature type="transmembrane region" description="Helical" evidence="8">
    <location>
        <begin position="144"/>
        <end position="166"/>
    </location>
</feature>
<keyword evidence="7 8" id="KW-0472">Membrane</keyword>
<keyword evidence="10" id="KW-1185">Reference proteome</keyword>
<dbReference type="GeneID" id="29390127"/>
<comment type="similarity">
    <text evidence="2">Belongs to the binding-protein-dependent transport system permease family. FecCD subfamily.</text>
</comment>
<dbReference type="GO" id="GO:0033214">
    <property type="term" value="P:siderophore-iron import into cell"/>
    <property type="evidence" value="ECO:0007669"/>
    <property type="project" value="TreeGrafter"/>
</dbReference>
<feature type="transmembrane region" description="Helical" evidence="8">
    <location>
        <begin position="86"/>
        <end position="105"/>
    </location>
</feature>
<proteinExistence type="inferred from homology"/>
<evidence type="ECO:0000256" key="3">
    <source>
        <dbReference type="ARBA" id="ARBA00022448"/>
    </source>
</evidence>
<dbReference type="RefSeq" id="WP_013236305.1">
    <property type="nucleotide sequence ID" value="NC_014323.1"/>
</dbReference>
<evidence type="ECO:0000256" key="7">
    <source>
        <dbReference type="ARBA" id="ARBA00023136"/>
    </source>
</evidence>
<keyword evidence="5 8" id="KW-0812">Transmembrane</keyword>
<keyword evidence="3" id="KW-0813">Transport</keyword>
<dbReference type="STRING" id="757424.Hsero_4384"/>
<evidence type="ECO:0000313" key="9">
    <source>
        <dbReference type="EMBL" id="ADJ65852.1"/>
    </source>
</evidence>
<evidence type="ECO:0000256" key="5">
    <source>
        <dbReference type="ARBA" id="ARBA00022692"/>
    </source>
</evidence>
<name>D8IVP4_HERSS</name>
<dbReference type="eggNOG" id="COG0609">
    <property type="taxonomic scope" value="Bacteria"/>
</dbReference>
<organism evidence="9 10">
    <name type="scientific">Herbaspirillum seropedicae (strain SmR1)</name>
    <dbReference type="NCBI Taxonomy" id="757424"/>
    <lineage>
        <taxon>Bacteria</taxon>
        <taxon>Pseudomonadati</taxon>
        <taxon>Pseudomonadota</taxon>
        <taxon>Betaproteobacteria</taxon>
        <taxon>Burkholderiales</taxon>
        <taxon>Oxalobacteraceae</taxon>
        <taxon>Herbaspirillum</taxon>
    </lineage>
</organism>
<dbReference type="Proteomes" id="UP000000329">
    <property type="component" value="Chromosome"/>
</dbReference>
<dbReference type="FunFam" id="1.10.3470.10:FF:000001">
    <property type="entry name" value="Vitamin B12 ABC transporter permease BtuC"/>
    <property type="match status" value="1"/>
</dbReference>
<dbReference type="Gene3D" id="1.10.3470.10">
    <property type="entry name" value="ABC transporter involved in vitamin B12 uptake, BtuC"/>
    <property type="match status" value="1"/>
</dbReference>
<feature type="transmembrane region" description="Helical" evidence="8">
    <location>
        <begin position="178"/>
        <end position="201"/>
    </location>
</feature>
<evidence type="ECO:0000256" key="6">
    <source>
        <dbReference type="ARBA" id="ARBA00022989"/>
    </source>
</evidence>
<dbReference type="OrthoDB" id="9782305at2"/>